<dbReference type="AlphaFoldDB" id="A0AAV7NXI1"/>
<feature type="region of interest" description="Disordered" evidence="1">
    <location>
        <begin position="61"/>
        <end position="118"/>
    </location>
</feature>
<reference evidence="2" key="1">
    <citation type="journal article" date="2022" name="bioRxiv">
        <title>Sequencing and chromosome-scale assembly of the giantPleurodeles waltlgenome.</title>
        <authorList>
            <person name="Brown T."/>
            <person name="Elewa A."/>
            <person name="Iarovenko S."/>
            <person name="Subramanian E."/>
            <person name="Araus A.J."/>
            <person name="Petzold A."/>
            <person name="Susuki M."/>
            <person name="Suzuki K.-i.T."/>
            <person name="Hayashi T."/>
            <person name="Toyoda A."/>
            <person name="Oliveira C."/>
            <person name="Osipova E."/>
            <person name="Leigh N.D."/>
            <person name="Simon A."/>
            <person name="Yun M.H."/>
        </authorList>
    </citation>
    <scope>NUCLEOTIDE SEQUENCE</scope>
    <source>
        <strain evidence="2">20211129_DDA</strain>
        <tissue evidence="2">Liver</tissue>
    </source>
</reference>
<feature type="region of interest" description="Disordered" evidence="1">
    <location>
        <begin position="1"/>
        <end position="43"/>
    </location>
</feature>
<protein>
    <submittedName>
        <fullName evidence="2">Uncharacterized protein</fullName>
    </submittedName>
</protein>
<feature type="compositionally biased region" description="Polar residues" evidence="1">
    <location>
        <begin position="1"/>
        <end position="18"/>
    </location>
</feature>
<gene>
    <name evidence="2" type="ORF">NDU88_008763</name>
</gene>
<sequence>MQQEQQSLVARVQQSPRCSSIPGRPLSAPLRAQDPSHPGRPGFLSAAALLRLQLSGQAAASGLRQGGFRSSSPARKPRGARPRPPPRSGASPTRPAKHAANRPRPREDRGGLQKSNACMGNIKDMLRAEITPLMVRLAAMESKLASVGELDAQLIIGEGTKDLLRAELGPLVALLDSMENDLFRIKGAGANSEAAVRAGDSSSRVGSWATHKGPLEIHKHSALW</sequence>
<organism evidence="2 3">
    <name type="scientific">Pleurodeles waltl</name>
    <name type="common">Iberian ribbed newt</name>
    <dbReference type="NCBI Taxonomy" id="8319"/>
    <lineage>
        <taxon>Eukaryota</taxon>
        <taxon>Metazoa</taxon>
        <taxon>Chordata</taxon>
        <taxon>Craniata</taxon>
        <taxon>Vertebrata</taxon>
        <taxon>Euteleostomi</taxon>
        <taxon>Amphibia</taxon>
        <taxon>Batrachia</taxon>
        <taxon>Caudata</taxon>
        <taxon>Salamandroidea</taxon>
        <taxon>Salamandridae</taxon>
        <taxon>Pleurodelinae</taxon>
        <taxon>Pleurodeles</taxon>
    </lineage>
</organism>
<name>A0AAV7NXI1_PLEWA</name>
<accession>A0AAV7NXI1</accession>
<dbReference type="EMBL" id="JANPWB010000012">
    <property type="protein sequence ID" value="KAJ1120601.1"/>
    <property type="molecule type" value="Genomic_DNA"/>
</dbReference>
<evidence type="ECO:0000313" key="2">
    <source>
        <dbReference type="EMBL" id="KAJ1120601.1"/>
    </source>
</evidence>
<dbReference type="Proteomes" id="UP001066276">
    <property type="component" value="Chromosome 8"/>
</dbReference>
<keyword evidence="3" id="KW-1185">Reference proteome</keyword>
<comment type="caution">
    <text evidence="2">The sequence shown here is derived from an EMBL/GenBank/DDBJ whole genome shotgun (WGS) entry which is preliminary data.</text>
</comment>
<proteinExistence type="predicted"/>
<evidence type="ECO:0000256" key="1">
    <source>
        <dbReference type="SAM" id="MobiDB-lite"/>
    </source>
</evidence>
<evidence type="ECO:0000313" key="3">
    <source>
        <dbReference type="Proteomes" id="UP001066276"/>
    </source>
</evidence>